<name>M3B088_PSEFD</name>
<dbReference type="HOGENOM" id="CLU_575061_0_0_1"/>
<dbReference type="RefSeq" id="XP_007926233.1">
    <property type="nucleotide sequence ID" value="XM_007928042.1"/>
</dbReference>
<feature type="region of interest" description="Disordered" evidence="1">
    <location>
        <begin position="71"/>
        <end position="107"/>
    </location>
</feature>
<feature type="region of interest" description="Disordered" evidence="1">
    <location>
        <begin position="134"/>
        <end position="356"/>
    </location>
</feature>
<dbReference type="VEuPathDB" id="FungiDB:MYCFIDRAFT_196276"/>
<evidence type="ECO:0008006" key="5">
    <source>
        <dbReference type="Google" id="ProtNLM"/>
    </source>
</evidence>
<feature type="compositionally biased region" description="Basic and acidic residues" evidence="1">
    <location>
        <begin position="298"/>
        <end position="314"/>
    </location>
</feature>
<proteinExistence type="predicted"/>
<evidence type="ECO:0000256" key="2">
    <source>
        <dbReference type="SAM" id="Phobius"/>
    </source>
</evidence>
<keyword evidence="2" id="KW-0472">Membrane</keyword>
<feature type="compositionally biased region" description="Basic and acidic residues" evidence="1">
    <location>
        <begin position="154"/>
        <end position="181"/>
    </location>
</feature>
<reference evidence="3 4" key="1">
    <citation type="journal article" date="2012" name="PLoS Pathog.">
        <title>Diverse lifestyles and strategies of plant pathogenesis encoded in the genomes of eighteen Dothideomycetes fungi.</title>
        <authorList>
            <person name="Ohm R.A."/>
            <person name="Feau N."/>
            <person name="Henrissat B."/>
            <person name="Schoch C.L."/>
            <person name="Horwitz B.A."/>
            <person name="Barry K.W."/>
            <person name="Condon B.J."/>
            <person name="Copeland A.C."/>
            <person name="Dhillon B."/>
            <person name="Glaser F."/>
            <person name="Hesse C.N."/>
            <person name="Kosti I."/>
            <person name="LaButti K."/>
            <person name="Lindquist E.A."/>
            <person name="Lucas S."/>
            <person name="Salamov A.A."/>
            <person name="Bradshaw R.E."/>
            <person name="Ciuffetti L."/>
            <person name="Hamelin R.C."/>
            <person name="Kema G.H.J."/>
            <person name="Lawrence C."/>
            <person name="Scott J.A."/>
            <person name="Spatafora J.W."/>
            <person name="Turgeon B.G."/>
            <person name="de Wit P.J.G.M."/>
            <person name="Zhong S."/>
            <person name="Goodwin S.B."/>
            <person name="Grigoriev I.V."/>
        </authorList>
    </citation>
    <scope>NUCLEOTIDE SEQUENCE [LARGE SCALE GENOMIC DNA]</scope>
    <source>
        <strain evidence="3 4">CIRAD86</strain>
    </source>
</reference>
<keyword evidence="4" id="KW-1185">Reference proteome</keyword>
<organism evidence="3 4">
    <name type="scientific">Pseudocercospora fijiensis (strain CIRAD86)</name>
    <name type="common">Black leaf streak disease fungus</name>
    <name type="synonym">Mycosphaerella fijiensis</name>
    <dbReference type="NCBI Taxonomy" id="383855"/>
    <lineage>
        <taxon>Eukaryota</taxon>
        <taxon>Fungi</taxon>
        <taxon>Dikarya</taxon>
        <taxon>Ascomycota</taxon>
        <taxon>Pezizomycotina</taxon>
        <taxon>Dothideomycetes</taxon>
        <taxon>Dothideomycetidae</taxon>
        <taxon>Mycosphaerellales</taxon>
        <taxon>Mycosphaerellaceae</taxon>
        <taxon>Pseudocercospora</taxon>
    </lineage>
</organism>
<keyword evidence="2" id="KW-0812">Transmembrane</keyword>
<feature type="compositionally biased region" description="Polar residues" evidence="1">
    <location>
        <begin position="85"/>
        <end position="98"/>
    </location>
</feature>
<feature type="compositionally biased region" description="Low complexity" evidence="1">
    <location>
        <begin position="134"/>
        <end position="148"/>
    </location>
</feature>
<accession>M3B088</accession>
<dbReference type="AlphaFoldDB" id="M3B088"/>
<sequence>MQILGSSPSTTLDQQSSITTETISYSAHPLASGVSLNKRLAIAISVPICFFVLLAVVAVAIYCSRLHRPHRKDVRRRGSEHQPEDASQNPAESQNQQRPPALDANGTQPDIKAILEALKQPKTRSRSDPTFFAQTQEESQQYEQPPQQLAKFGDTPRDSISDEEGIHFSDLEDPFVDRPEDTPEAASRRHPKAAYSPRDPRLNGGSTNHGHVSPSRPEDPFVDQGDDSITSQPQNAPDISPEARNRDDLADDPGLWLKPTRKTDVAHEASRDQVPVEEAQAPQTSRKIGAEAGDPFDDLEHATHAETPSVRKEGSQQGGLEEAQDSGGKAGLTNDQHSLSSQHSSPITTSRSPSPVKTISKLSKLLSRLKLPLRDGLEARATGTSLTIKKCRYKRLKDRMPYLIMILSRRLGVALSLVQTAAAKKICYRREQYFTHLSFKSEKVWSVISALHLVDRSQHPNPAHATGTSMVRITS</sequence>
<protein>
    <recommendedName>
        <fullName evidence="5">Transmembrane protein</fullName>
    </recommendedName>
</protein>
<evidence type="ECO:0000313" key="3">
    <source>
        <dbReference type="EMBL" id="EME82823.1"/>
    </source>
</evidence>
<evidence type="ECO:0000313" key="4">
    <source>
        <dbReference type="Proteomes" id="UP000016932"/>
    </source>
</evidence>
<feature type="compositionally biased region" description="Polar residues" evidence="1">
    <location>
        <begin position="333"/>
        <end position="343"/>
    </location>
</feature>
<evidence type="ECO:0000256" key="1">
    <source>
        <dbReference type="SAM" id="MobiDB-lite"/>
    </source>
</evidence>
<gene>
    <name evidence="3" type="ORF">MYCFIDRAFT_196276</name>
</gene>
<feature type="compositionally biased region" description="Basic and acidic residues" evidence="1">
    <location>
        <begin position="261"/>
        <end position="271"/>
    </location>
</feature>
<dbReference type="OrthoDB" id="3649675at2759"/>
<feature type="compositionally biased region" description="Low complexity" evidence="1">
    <location>
        <begin position="344"/>
        <end position="356"/>
    </location>
</feature>
<dbReference type="GeneID" id="19335568"/>
<feature type="compositionally biased region" description="Polar residues" evidence="1">
    <location>
        <begin position="227"/>
        <end position="237"/>
    </location>
</feature>
<feature type="transmembrane region" description="Helical" evidence="2">
    <location>
        <begin position="40"/>
        <end position="63"/>
    </location>
</feature>
<dbReference type="KEGG" id="pfj:MYCFIDRAFT_196276"/>
<dbReference type="Proteomes" id="UP000016932">
    <property type="component" value="Unassembled WGS sequence"/>
</dbReference>
<dbReference type="EMBL" id="KB446558">
    <property type="protein sequence ID" value="EME82823.1"/>
    <property type="molecule type" value="Genomic_DNA"/>
</dbReference>
<keyword evidence="2" id="KW-1133">Transmembrane helix</keyword>